<dbReference type="OrthoDB" id="8396082at2"/>
<dbReference type="AlphaFoldDB" id="A0A4R0CKN7"/>
<dbReference type="EMBL" id="JACHXH010000026">
    <property type="protein sequence ID" value="MBB3137973.1"/>
    <property type="molecule type" value="Genomic_DNA"/>
</dbReference>
<accession>A0A4R0CKN7</accession>
<reference evidence="1 2" key="1">
    <citation type="submission" date="2020-08" db="EMBL/GenBank/DDBJ databases">
        <title>Genomic Encyclopedia of Type Strains, Phase III (KMG-III): the genomes of soil and plant-associated and newly described type strains.</title>
        <authorList>
            <person name="Whitman W."/>
        </authorList>
    </citation>
    <scope>NUCLEOTIDE SEQUENCE [LARGE SCALE GENOMIC DNA]</scope>
    <source>
        <strain evidence="1 2">CECT 4113</strain>
    </source>
</reference>
<sequence length="153" mass="16842">MANSIYFTGKIIRRALGDSSTTAGIVPPPQDEPELDFMSIFGQSRLARISYAVLLLLMFCFDFAKDPIQRLIMAEHDQAARELMAPRPANSKGTAVGGVVSGKDMPLMFKGQEELVKRIAASGRKPTEEDMQNLRALAVNPWQKPVPMARPPV</sequence>
<protein>
    <submittedName>
        <fullName evidence="1">Uncharacterized protein</fullName>
    </submittedName>
</protein>
<comment type="caution">
    <text evidence="1">The sequence shown here is derived from an EMBL/GenBank/DDBJ whole genome shotgun (WGS) entry which is preliminary data.</text>
</comment>
<evidence type="ECO:0000313" key="2">
    <source>
        <dbReference type="Proteomes" id="UP000518315"/>
    </source>
</evidence>
<proteinExistence type="predicted"/>
<keyword evidence="2" id="KW-1185">Reference proteome</keyword>
<evidence type="ECO:0000313" key="1">
    <source>
        <dbReference type="EMBL" id="MBB3137973.1"/>
    </source>
</evidence>
<dbReference type="Proteomes" id="UP000518315">
    <property type="component" value="Unassembled WGS sequence"/>
</dbReference>
<gene>
    <name evidence="1" type="ORF">FHS26_005741</name>
</gene>
<name>A0A4R0CKN7_9HYPH</name>
<organism evidence="1 2">
    <name type="scientific">Rhizobium pisi</name>
    <dbReference type="NCBI Taxonomy" id="574561"/>
    <lineage>
        <taxon>Bacteria</taxon>
        <taxon>Pseudomonadati</taxon>
        <taxon>Pseudomonadota</taxon>
        <taxon>Alphaproteobacteria</taxon>
        <taxon>Hyphomicrobiales</taxon>
        <taxon>Rhizobiaceae</taxon>
        <taxon>Rhizobium/Agrobacterium group</taxon>
        <taxon>Rhizobium</taxon>
    </lineage>
</organism>
<dbReference type="RefSeq" id="WP_125849099.1">
    <property type="nucleotide sequence ID" value="NZ_JACHXH010000026.1"/>
</dbReference>